<dbReference type="NCBIfam" id="TIGR01635">
    <property type="entry name" value="tail_comp_S"/>
    <property type="match status" value="1"/>
</dbReference>
<dbReference type="RefSeq" id="WP_040258939.1">
    <property type="nucleotide sequence ID" value="NZ_LN647952.1"/>
</dbReference>
<feature type="region of interest" description="Disordered" evidence="1">
    <location>
        <begin position="35"/>
        <end position="67"/>
    </location>
</feature>
<evidence type="ECO:0000313" key="2">
    <source>
        <dbReference type="EMBL" id="CEG14891.1"/>
    </source>
</evidence>
<sequence>MDDLTALETWAAPLLARLQEGERRKLARKIGTALRRAQSQRIGKQQAPDGTPYAPRKQQLRDKAGRVKRKKMFAKLRQAKYFKVSASPNQVSVGFVGRVSRIAHVHQDGATDRARPGGPMARYEKRVLLGLTANDRRLINDRVLSHFG</sequence>
<organism evidence="2 3">
    <name type="scientific">Xanthomonas citri pv. citri</name>
    <dbReference type="NCBI Taxonomy" id="611301"/>
    <lineage>
        <taxon>Bacteria</taxon>
        <taxon>Pseudomonadati</taxon>
        <taxon>Pseudomonadota</taxon>
        <taxon>Gammaproteobacteria</taxon>
        <taxon>Lysobacterales</taxon>
        <taxon>Lysobacteraceae</taxon>
        <taxon>Xanthomonas</taxon>
    </lineage>
</organism>
<accession>A0A0U5G4Q9</accession>
<dbReference type="Proteomes" id="UP000052230">
    <property type="component" value="Unassembled WGS sequence"/>
</dbReference>
<comment type="caution">
    <text evidence="2">The sequence shown here is derived from an EMBL/GenBank/DDBJ whole genome shotgun (WGS) entry which is preliminary data.</text>
</comment>
<keyword evidence="3" id="KW-1185">Reference proteome</keyword>
<dbReference type="EMBL" id="CCXZ01000039">
    <property type="protein sequence ID" value="CEG14891.1"/>
    <property type="molecule type" value="Genomic_DNA"/>
</dbReference>
<proteinExistence type="predicted"/>
<dbReference type="InterPro" id="IPR006522">
    <property type="entry name" value="Phage_virion_morphogenesis"/>
</dbReference>
<name>A0A0U5G4Q9_XANCI</name>
<dbReference type="AlphaFoldDB" id="A0A0U5G4Q9"/>
<gene>
    <name evidence="2" type="primary">S</name>
    <name evidence="2" type="ORF">XAC3562_1330015</name>
</gene>
<protein>
    <submittedName>
        <fullName evidence="2">Tail completion protein S</fullName>
    </submittedName>
</protein>
<evidence type="ECO:0000313" key="3">
    <source>
        <dbReference type="Proteomes" id="UP000052230"/>
    </source>
</evidence>
<dbReference type="Pfam" id="PF05069">
    <property type="entry name" value="Phage_tail_S"/>
    <property type="match status" value="1"/>
</dbReference>
<reference evidence="2 3" key="1">
    <citation type="submission" date="2014-09" db="EMBL/GenBank/DDBJ databases">
        <authorList>
            <person name="Regsiter A."/>
        </authorList>
    </citation>
    <scope>NUCLEOTIDE SEQUENCE [LARGE SCALE GENOMIC DNA]</scope>
</reference>
<evidence type="ECO:0000256" key="1">
    <source>
        <dbReference type="SAM" id="MobiDB-lite"/>
    </source>
</evidence>